<reference evidence="2" key="1">
    <citation type="journal article" date="2022" name="Mol. Ecol. Resour.">
        <title>The genomes of chicory, endive, great burdock and yacon provide insights into Asteraceae palaeo-polyploidization history and plant inulin production.</title>
        <authorList>
            <person name="Fan W."/>
            <person name="Wang S."/>
            <person name="Wang H."/>
            <person name="Wang A."/>
            <person name="Jiang F."/>
            <person name="Liu H."/>
            <person name="Zhao H."/>
            <person name="Xu D."/>
            <person name="Zhang Y."/>
        </authorList>
    </citation>
    <scope>NUCLEOTIDE SEQUENCE [LARGE SCALE GENOMIC DNA]</scope>
    <source>
        <strain evidence="2">cv. Yunnan</strain>
    </source>
</reference>
<name>A0ACB9JUA9_9ASTR</name>
<reference evidence="1 2" key="2">
    <citation type="journal article" date="2022" name="Mol. Ecol. Resour.">
        <title>The genomes of chicory, endive, great burdock and yacon provide insights into Asteraceae paleo-polyploidization history and plant inulin production.</title>
        <authorList>
            <person name="Fan W."/>
            <person name="Wang S."/>
            <person name="Wang H."/>
            <person name="Wang A."/>
            <person name="Jiang F."/>
            <person name="Liu H."/>
            <person name="Zhao H."/>
            <person name="Xu D."/>
            <person name="Zhang Y."/>
        </authorList>
    </citation>
    <scope>NUCLEOTIDE SEQUENCE [LARGE SCALE GENOMIC DNA]</scope>
    <source>
        <strain evidence="2">cv. Yunnan</strain>
        <tissue evidence="1">Leaves</tissue>
    </source>
</reference>
<sequence length="191" mass="20579">MKLTKILEKSGRGLEFVHLLVNPSSPSGGHHNSEGGSSTAKKPHVHFEEPSSPHSPTGGSSSHTSSFKKKIALTDLNVQAKTPSSSLLKPFASITSSSTSHTFPLHHSTEKNIQVFVINFMTITLKKTWLVIFVALVLVLGTTRAEVDLGRKVGFSPTKNPVPASTENGKDDSGVDNHHSYRCTDRPETGN</sequence>
<organism evidence="1 2">
    <name type="scientific">Smallanthus sonchifolius</name>
    <dbReference type="NCBI Taxonomy" id="185202"/>
    <lineage>
        <taxon>Eukaryota</taxon>
        <taxon>Viridiplantae</taxon>
        <taxon>Streptophyta</taxon>
        <taxon>Embryophyta</taxon>
        <taxon>Tracheophyta</taxon>
        <taxon>Spermatophyta</taxon>
        <taxon>Magnoliopsida</taxon>
        <taxon>eudicotyledons</taxon>
        <taxon>Gunneridae</taxon>
        <taxon>Pentapetalae</taxon>
        <taxon>asterids</taxon>
        <taxon>campanulids</taxon>
        <taxon>Asterales</taxon>
        <taxon>Asteraceae</taxon>
        <taxon>Asteroideae</taxon>
        <taxon>Heliantheae alliance</taxon>
        <taxon>Millerieae</taxon>
        <taxon>Smallanthus</taxon>
    </lineage>
</organism>
<dbReference type="Proteomes" id="UP001056120">
    <property type="component" value="Linkage Group LG02"/>
</dbReference>
<evidence type="ECO:0000313" key="1">
    <source>
        <dbReference type="EMBL" id="KAI3823568.1"/>
    </source>
</evidence>
<keyword evidence="2" id="KW-1185">Reference proteome</keyword>
<dbReference type="EMBL" id="CM042019">
    <property type="protein sequence ID" value="KAI3823568.1"/>
    <property type="molecule type" value="Genomic_DNA"/>
</dbReference>
<comment type="caution">
    <text evidence="1">The sequence shown here is derived from an EMBL/GenBank/DDBJ whole genome shotgun (WGS) entry which is preliminary data.</text>
</comment>
<accession>A0ACB9JUA9</accession>
<evidence type="ECO:0000313" key="2">
    <source>
        <dbReference type="Proteomes" id="UP001056120"/>
    </source>
</evidence>
<proteinExistence type="predicted"/>
<gene>
    <name evidence="1" type="ORF">L1987_05007</name>
</gene>
<protein>
    <submittedName>
        <fullName evidence="1">Uncharacterized protein</fullName>
    </submittedName>
</protein>